<dbReference type="AlphaFoldDB" id="A0A7Z0A8R6"/>
<organism evidence="1 2">
    <name type="scientific">Spelaeicoccus albus</name>
    <dbReference type="NCBI Taxonomy" id="1280376"/>
    <lineage>
        <taxon>Bacteria</taxon>
        <taxon>Bacillati</taxon>
        <taxon>Actinomycetota</taxon>
        <taxon>Actinomycetes</taxon>
        <taxon>Micrococcales</taxon>
        <taxon>Brevibacteriaceae</taxon>
        <taxon>Spelaeicoccus</taxon>
    </lineage>
</organism>
<keyword evidence="2" id="KW-1185">Reference proteome</keyword>
<reference evidence="1 2" key="1">
    <citation type="submission" date="2020-07" db="EMBL/GenBank/DDBJ databases">
        <title>Sequencing the genomes of 1000 actinobacteria strains.</title>
        <authorList>
            <person name="Klenk H.-P."/>
        </authorList>
    </citation>
    <scope>NUCLEOTIDE SEQUENCE [LARGE SCALE GENOMIC DNA]</scope>
    <source>
        <strain evidence="1 2">DSM 26341</strain>
    </source>
</reference>
<evidence type="ECO:0008006" key="3">
    <source>
        <dbReference type="Google" id="ProtNLM"/>
    </source>
</evidence>
<gene>
    <name evidence="1" type="ORF">BJY26_000770</name>
</gene>
<name>A0A7Z0A8R6_9MICO</name>
<dbReference type="EMBL" id="JACBZP010000001">
    <property type="protein sequence ID" value="NYI66464.1"/>
    <property type="molecule type" value="Genomic_DNA"/>
</dbReference>
<dbReference type="Proteomes" id="UP000539111">
    <property type="component" value="Unassembled WGS sequence"/>
</dbReference>
<comment type="caution">
    <text evidence="1">The sequence shown here is derived from an EMBL/GenBank/DDBJ whole genome shotgun (WGS) entry which is preliminary data.</text>
</comment>
<dbReference type="SUPFAM" id="SSF52540">
    <property type="entry name" value="P-loop containing nucleoside triphosphate hydrolases"/>
    <property type="match status" value="1"/>
</dbReference>
<accession>A0A7Z0A8R6</accession>
<dbReference type="InterPro" id="IPR027417">
    <property type="entry name" value="P-loop_NTPase"/>
</dbReference>
<evidence type="ECO:0000313" key="1">
    <source>
        <dbReference type="EMBL" id="NYI66464.1"/>
    </source>
</evidence>
<sequence length="348" mass="37748">MTADDNLLDAHPVPSGSAVVQIGPMKTGTTAVQRAASQARDRLLEFGVLYPGSGLNHGEALIDFFGFEAKAAGRPGVWDALYEEIDSTKHDRLFLSHEFVAEADAAGIDKLRTVLDRPLYALITVRSLPAIIPSFWQQSVKWRNSYSFTDWLEAVLVDPVDESVTPRFHRHTPFADIVERWCDVLGPDNVTVAVSDKAHPNRIFDVFSKILSIPTDTLSTSGADESNVSLSFQQAEFLRRINAEMKKRSAKGAVFSKVVRGGVLKALQATGPSSSQPIVLPRWAQELAQEMGEAFATRISATGAHVVGDLNVLALAGQTSPQAIESPQVVSIEEAVAAVLGVFDATRR</sequence>
<evidence type="ECO:0000313" key="2">
    <source>
        <dbReference type="Proteomes" id="UP000539111"/>
    </source>
</evidence>
<dbReference type="RefSeq" id="WP_179425843.1">
    <property type="nucleotide sequence ID" value="NZ_JACBZP010000001.1"/>
</dbReference>
<proteinExistence type="predicted"/>
<protein>
    <recommendedName>
        <fullName evidence="3">Sulfotransferase family protein</fullName>
    </recommendedName>
</protein>